<organism evidence="2 3">
    <name type="scientific">Flavobacterium supellecticarium</name>
    <dbReference type="NCBI Taxonomy" id="2565924"/>
    <lineage>
        <taxon>Bacteria</taxon>
        <taxon>Pseudomonadati</taxon>
        <taxon>Bacteroidota</taxon>
        <taxon>Flavobacteriia</taxon>
        <taxon>Flavobacteriales</taxon>
        <taxon>Flavobacteriaceae</taxon>
        <taxon>Flavobacterium</taxon>
    </lineage>
</organism>
<dbReference type="AlphaFoldDB" id="A0A4S4A4T3"/>
<protein>
    <submittedName>
        <fullName evidence="2">Helix-turn-helix domain-containing protein</fullName>
    </submittedName>
</protein>
<dbReference type="EMBL" id="SSNZ01000001">
    <property type="protein sequence ID" value="THF53464.1"/>
    <property type="molecule type" value="Genomic_DNA"/>
</dbReference>
<reference evidence="2 3" key="1">
    <citation type="submission" date="2019-04" db="EMBL/GenBank/DDBJ databases">
        <title>Flavobacterium sp. nov. isolated from construction timber.</title>
        <authorList>
            <person name="Lin S.-Y."/>
            <person name="Chang C.-T."/>
            <person name="Young C.-C."/>
        </authorList>
    </citation>
    <scope>NUCLEOTIDE SEQUENCE [LARGE SCALE GENOMIC DNA]</scope>
    <source>
        <strain evidence="2 3">CC-CTC003</strain>
    </source>
</reference>
<evidence type="ECO:0000313" key="3">
    <source>
        <dbReference type="Proteomes" id="UP000307507"/>
    </source>
</evidence>
<name>A0A4S4A4T3_9FLAO</name>
<accession>A0A4S4A4T3</accession>
<dbReference type="PANTHER" id="PTHR34585:SF22">
    <property type="entry name" value="HELIX-TURN-HELIX DOMAIN-CONTAINING PROTEIN"/>
    <property type="match status" value="1"/>
</dbReference>
<feature type="domain" description="Helix-turn-helix" evidence="1">
    <location>
        <begin position="47"/>
        <end position="91"/>
    </location>
</feature>
<sequence length="114" mass="13637">MELVTLESKAYQMLLAKIAKIEEYIKSDDAKPKPSKEQEEIWMDNYDVCQLFHISTKTLQRLRKDELLPYTKLRGKCLYRMSDIEVALNERLINRSPKKLDEFRKNYVVKNTHK</sequence>
<evidence type="ECO:0000313" key="2">
    <source>
        <dbReference type="EMBL" id="THF53464.1"/>
    </source>
</evidence>
<dbReference type="SUPFAM" id="SSF46955">
    <property type="entry name" value="Putative DNA-binding domain"/>
    <property type="match status" value="1"/>
</dbReference>
<dbReference type="RefSeq" id="WP_136401987.1">
    <property type="nucleotide sequence ID" value="NZ_SSNZ01000001.1"/>
</dbReference>
<dbReference type="InterPro" id="IPR041657">
    <property type="entry name" value="HTH_17"/>
</dbReference>
<dbReference type="InterPro" id="IPR009061">
    <property type="entry name" value="DNA-bd_dom_put_sf"/>
</dbReference>
<keyword evidence="3" id="KW-1185">Reference proteome</keyword>
<proteinExistence type="predicted"/>
<comment type="caution">
    <text evidence="2">The sequence shown here is derived from an EMBL/GenBank/DDBJ whole genome shotgun (WGS) entry which is preliminary data.</text>
</comment>
<gene>
    <name evidence="2" type="ORF">E6C50_04480</name>
</gene>
<dbReference type="Pfam" id="PF12728">
    <property type="entry name" value="HTH_17"/>
    <property type="match status" value="1"/>
</dbReference>
<evidence type="ECO:0000259" key="1">
    <source>
        <dbReference type="Pfam" id="PF12728"/>
    </source>
</evidence>
<dbReference type="Proteomes" id="UP000307507">
    <property type="component" value="Unassembled WGS sequence"/>
</dbReference>
<dbReference type="PANTHER" id="PTHR34585">
    <property type="match status" value="1"/>
</dbReference>
<dbReference type="OrthoDB" id="1524679at2"/>